<dbReference type="OrthoDB" id="9779267at2"/>
<reference evidence="1 2" key="1">
    <citation type="submission" date="2017-11" db="EMBL/GenBank/DDBJ databases">
        <title>Genomic Encyclopedia of Archaeal and Bacterial Type Strains, Phase II (KMG-II): From Individual Species to Whole Genera.</title>
        <authorList>
            <person name="Goeker M."/>
        </authorList>
    </citation>
    <scope>NUCLEOTIDE SEQUENCE [LARGE SCALE GENOMIC DNA]</scope>
    <source>
        <strain evidence="1 2">DSM 27763</strain>
    </source>
</reference>
<proteinExistence type="predicted"/>
<dbReference type="Proteomes" id="UP000230842">
    <property type="component" value="Unassembled WGS sequence"/>
</dbReference>
<dbReference type="InterPro" id="IPR017850">
    <property type="entry name" value="Alkaline_phosphatase_core_sf"/>
</dbReference>
<dbReference type="RefSeq" id="WP_100414230.1">
    <property type="nucleotide sequence ID" value="NZ_PGEZ01000001.1"/>
</dbReference>
<evidence type="ECO:0000313" key="2">
    <source>
        <dbReference type="Proteomes" id="UP000230842"/>
    </source>
</evidence>
<dbReference type="PANTHER" id="PTHR10151">
    <property type="entry name" value="ECTONUCLEOTIDE PYROPHOSPHATASE/PHOSPHODIESTERASE"/>
    <property type="match status" value="1"/>
</dbReference>
<sequence length="375" mass="40156">MSADPVPGGAIADSVRIDAVLPSVAAALGVPSWTDRIGLPSAARYVVVLVDGLGADLLAEHRDLAPYLSSLLDGGHTLRSGLPSTTATSITSLGTGLPAGQHGLVGYTCRIPGTDRVINSLRWDDAVDPRTWQPHPTMLERIDAAGVPTSAVNKAEFEGSGLTVCSQGGVPFHPYASIYERADVVAEVSEATPRSLVYTYESTLDHTGHQHGCASQQWRDRLRGIDADLQDLRDALAPGTALLITADHGMVDLPAGGRFDVESEPSLLDDVQLFAGEARFRHLYTRTGAEQEVAQRWRARFGDAALVVTRDEAEDAGWFGTIDDRVRPRIGDVLVLGLGDFAVFSTRHFAIEMSMVGFHGSISEAETRIPVLVDL</sequence>
<organism evidence="1 2">
    <name type="scientific">Mumia flava</name>
    <dbReference type="NCBI Taxonomy" id="1348852"/>
    <lineage>
        <taxon>Bacteria</taxon>
        <taxon>Bacillati</taxon>
        <taxon>Actinomycetota</taxon>
        <taxon>Actinomycetes</taxon>
        <taxon>Propionibacteriales</taxon>
        <taxon>Nocardioidaceae</taxon>
        <taxon>Mumia</taxon>
    </lineage>
</organism>
<protein>
    <submittedName>
        <fullName evidence="1">Type I phosphodiesterase/nucleotide pyrophosphatase</fullName>
    </submittedName>
</protein>
<comment type="caution">
    <text evidence="1">The sequence shown here is derived from an EMBL/GenBank/DDBJ whole genome shotgun (WGS) entry which is preliminary data.</text>
</comment>
<dbReference type="PANTHER" id="PTHR10151:SF120">
    <property type="entry name" value="BIS(5'-ADENOSYL)-TRIPHOSPHATASE"/>
    <property type="match status" value="1"/>
</dbReference>
<name>A0A2M9BDA5_9ACTN</name>
<dbReference type="Pfam" id="PF01663">
    <property type="entry name" value="Phosphodiest"/>
    <property type="match status" value="1"/>
</dbReference>
<dbReference type="Gene3D" id="3.40.720.10">
    <property type="entry name" value="Alkaline Phosphatase, subunit A"/>
    <property type="match status" value="1"/>
</dbReference>
<evidence type="ECO:0000313" key="1">
    <source>
        <dbReference type="EMBL" id="PJJ55933.1"/>
    </source>
</evidence>
<dbReference type="InterPro" id="IPR002591">
    <property type="entry name" value="Phosphodiest/P_Trfase"/>
</dbReference>
<accession>A0A2M9BDA5</accession>
<dbReference type="EMBL" id="PGEZ01000001">
    <property type="protein sequence ID" value="PJJ55933.1"/>
    <property type="molecule type" value="Genomic_DNA"/>
</dbReference>
<dbReference type="AlphaFoldDB" id="A0A2M9BDA5"/>
<dbReference type="SUPFAM" id="SSF53649">
    <property type="entry name" value="Alkaline phosphatase-like"/>
    <property type="match status" value="1"/>
</dbReference>
<keyword evidence="2" id="KW-1185">Reference proteome</keyword>
<dbReference type="GO" id="GO:0016787">
    <property type="term" value="F:hydrolase activity"/>
    <property type="evidence" value="ECO:0007669"/>
    <property type="project" value="UniProtKB-ARBA"/>
</dbReference>
<gene>
    <name evidence="1" type="ORF">CLV56_0136</name>
</gene>